<evidence type="ECO:0000256" key="4">
    <source>
        <dbReference type="ARBA" id="ARBA00010441"/>
    </source>
</evidence>
<evidence type="ECO:0000256" key="8">
    <source>
        <dbReference type="ARBA" id="ARBA00022692"/>
    </source>
</evidence>
<dbReference type="InterPro" id="IPR014387">
    <property type="entry name" value="CDP_diag_ino_3_P_euk"/>
</dbReference>
<proteinExistence type="inferred from homology"/>
<keyword evidence="10" id="KW-0460">Magnesium</keyword>
<dbReference type="Proteomes" id="UP000324907">
    <property type="component" value="Unassembled WGS sequence"/>
</dbReference>
<evidence type="ECO:0000256" key="16">
    <source>
        <dbReference type="PIRNR" id="PIRNR000848"/>
    </source>
</evidence>
<feature type="transmembrane region" description="Helical" evidence="18">
    <location>
        <begin position="204"/>
        <end position="222"/>
    </location>
</feature>
<evidence type="ECO:0000256" key="12">
    <source>
        <dbReference type="ARBA" id="ARBA00023098"/>
    </source>
</evidence>
<evidence type="ECO:0000256" key="14">
    <source>
        <dbReference type="ARBA" id="ARBA00023209"/>
    </source>
</evidence>
<dbReference type="PANTHER" id="PTHR15362">
    <property type="entry name" value="PHOSPHATIDYLINOSITOL SYNTHASE"/>
    <property type="match status" value="1"/>
</dbReference>
<evidence type="ECO:0000256" key="1">
    <source>
        <dbReference type="ARBA" id="ARBA00001936"/>
    </source>
</evidence>
<feature type="transmembrane region" description="Helical" evidence="18">
    <location>
        <begin position="12"/>
        <end position="39"/>
    </location>
</feature>
<dbReference type="InterPro" id="IPR048254">
    <property type="entry name" value="CDP_ALCOHOL_P_TRANSF_CS"/>
</dbReference>
<dbReference type="PANTHER" id="PTHR15362:SF4">
    <property type="entry name" value="CDP-DIACYLGLYCEROL--INOSITOL 3-PHOSPHATIDYLTRANSFERASE"/>
    <property type="match status" value="1"/>
</dbReference>
<evidence type="ECO:0000256" key="2">
    <source>
        <dbReference type="ARBA" id="ARBA00001946"/>
    </source>
</evidence>
<feature type="transmembrane region" description="Helical" evidence="18">
    <location>
        <begin position="144"/>
        <end position="171"/>
    </location>
</feature>
<dbReference type="GO" id="GO:0006661">
    <property type="term" value="P:phosphatidylinositol biosynthetic process"/>
    <property type="evidence" value="ECO:0007669"/>
    <property type="project" value="TreeGrafter"/>
</dbReference>
<name>A0A5A8BZ96_CAFRO</name>
<comment type="caution">
    <text evidence="19">The sequence shown here is derived from an EMBL/GenBank/DDBJ whole genome shotgun (WGS) entry which is preliminary data.</text>
</comment>
<comment type="cofactor">
    <cofactor evidence="2">
        <name>Mg(2+)</name>
        <dbReference type="ChEBI" id="CHEBI:18420"/>
    </cofactor>
</comment>
<dbReference type="PIRSF" id="PIRSF000848">
    <property type="entry name" value="CDP_diag_ino_3_P"/>
    <property type="match status" value="1"/>
</dbReference>
<keyword evidence="8 18" id="KW-0812">Transmembrane</keyword>
<keyword evidence="6 16" id="KW-0444">Lipid biosynthesis</keyword>
<comment type="similarity">
    <text evidence="4 16 17">Belongs to the CDP-alcohol phosphatidyltransferase class-I family.</text>
</comment>
<dbReference type="GO" id="GO:0016020">
    <property type="term" value="C:membrane"/>
    <property type="evidence" value="ECO:0007669"/>
    <property type="project" value="UniProtKB-SubCell"/>
</dbReference>
<organism evidence="19 20">
    <name type="scientific">Cafeteria roenbergensis</name>
    <name type="common">Marine flagellate</name>
    <dbReference type="NCBI Taxonomy" id="33653"/>
    <lineage>
        <taxon>Eukaryota</taxon>
        <taxon>Sar</taxon>
        <taxon>Stramenopiles</taxon>
        <taxon>Bigyra</taxon>
        <taxon>Opalozoa</taxon>
        <taxon>Bicosoecida</taxon>
        <taxon>Cafeteriaceae</taxon>
        <taxon>Cafeteria</taxon>
    </lineage>
</organism>
<evidence type="ECO:0000256" key="18">
    <source>
        <dbReference type="SAM" id="Phobius"/>
    </source>
</evidence>
<evidence type="ECO:0000256" key="9">
    <source>
        <dbReference type="ARBA" id="ARBA00022723"/>
    </source>
</evidence>
<keyword evidence="12 16" id="KW-0443">Lipid metabolism</keyword>
<comment type="catalytic activity">
    <reaction evidence="16">
        <text>a CDP-1,2-diacyl-sn-glycerol + myo-inositol = a 1,2-diacyl-sn-glycero-3-phospho-(1D-myo-inositol) + CMP + H(+)</text>
        <dbReference type="Rhea" id="RHEA:11580"/>
        <dbReference type="ChEBI" id="CHEBI:15378"/>
        <dbReference type="ChEBI" id="CHEBI:17268"/>
        <dbReference type="ChEBI" id="CHEBI:57880"/>
        <dbReference type="ChEBI" id="CHEBI:58332"/>
        <dbReference type="ChEBI" id="CHEBI:60377"/>
        <dbReference type="EC" id="2.7.8.11"/>
    </reaction>
</comment>
<dbReference type="Pfam" id="PF01066">
    <property type="entry name" value="CDP-OH_P_transf"/>
    <property type="match status" value="1"/>
</dbReference>
<keyword evidence="13 16" id="KW-0472">Membrane</keyword>
<keyword evidence="11 18" id="KW-1133">Transmembrane helix</keyword>
<protein>
    <recommendedName>
        <fullName evidence="5 16">CDP-diacylglycerol--inositol 3-phosphatidyltransferase</fullName>
        <ecNumber evidence="5 16">2.7.8.11</ecNumber>
    </recommendedName>
</protein>
<comment type="cofactor">
    <cofactor evidence="1">
        <name>Mn(2+)</name>
        <dbReference type="ChEBI" id="CHEBI:29035"/>
    </cofactor>
</comment>
<dbReference type="PROSITE" id="PS00379">
    <property type="entry name" value="CDP_ALCOHOL_P_TRANSF"/>
    <property type="match status" value="1"/>
</dbReference>
<dbReference type="AlphaFoldDB" id="A0A5A8BZ96"/>
<evidence type="ECO:0000256" key="5">
    <source>
        <dbReference type="ARBA" id="ARBA00013212"/>
    </source>
</evidence>
<evidence type="ECO:0000256" key="7">
    <source>
        <dbReference type="ARBA" id="ARBA00022679"/>
    </source>
</evidence>
<dbReference type="EMBL" id="VLTL01000352">
    <property type="protein sequence ID" value="KAA0145785.1"/>
    <property type="molecule type" value="Genomic_DNA"/>
</dbReference>
<keyword evidence="7 16" id="KW-0808">Transferase</keyword>
<keyword evidence="9" id="KW-0479">Metal-binding</keyword>
<evidence type="ECO:0000256" key="17">
    <source>
        <dbReference type="RuleBase" id="RU003750"/>
    </source>
</evidence>
<accession>A0A5A8BZ96</accession>
<evidence type="ECO:0000313" key="19">
    <source>
        <dbReference type="EMBL" id="KAA0145785.1"/>
    </source>
</evidence>
<dbReference type="GO" id="GO:0046872">
    <property type="term" value="F:metal ion binding"/>
    <property type="evidence" value="ECO:0007669"/>
    <property type="project" value="UniProtKB-KW"/>
</dbReference>
<keyword evidence="14 16" id="KW-0594">Phospholipid biosynthesis</keyword>
<comment type="subcellular location">
    <subcellularLocation>
        <location evidence="3">Membrane</location>
        <topology evidence="3">Multi-pass membrane protein</topology>
    </subcellularLocation>
</comment>
<evidence type="ECO:0000256" key="11">
    <source>
        <dbReference type="ARBA" id="ARBA00022989"/>
    </source>
</evidence>
<dbReference type="GO" id="GO:0003881">
    <property type="term" value="F:CDP-diacylglycerol-inositol 3-phosphatidyltransferase activity"/>
    <property type="evidence" value="ECO:0007669"/>
    <property type="project" value="UniProtKB-UniRule"/>
</dbReference>
<gene>
    <name evidence="19" type="ORF">FNF28_07795</name>
</gene>
<evidence type="ECO:0000256" key="3">
    <source>
        <dbReference type="ARBA" id="ARBA00004141"/>
    </source>
</evidence>
<sequence>MGCPVVLFIPNLIGYARIALGVAAFGFVDNPLVFCALYFTSQGLDALDGVCARACGQTSRFGAVLDMVTDRFCTSLLLMVVGHQTAPQGGMPVGCRAGRAGLHSPLVLHVRVSSHSDTLLGGTSHKDMSKAGTPWILQLYYKQIVLFVVCSLNEFFLLSAYAAAFGGIVALPSLGDAKLDGAIQSLAGRAIPSLLPESGAPDTALARAFGWVLVVSFPVFVFKQLTSVVQLWWAAGRVAASDAAARARVKSD</sequence>
<dbReference type="InterPro" id="IPR043130">
    <property type="entry name" value="CDP-OH_PTrfase_TM_dom"/>
</dbReference>
<evidence type="ECO:0000256" key="6">
    <source>
        <dbReference type="ARBA" id="ARBA00022516"/>
    </source>
</evidence>
<evidence type="ECO:0000256" key="10">
    <source>
        <dbReference type="ARBA" id="ARBA00022842"/>
    </source>
</evidence>
<keyword evidence="15 16" id="KW-1208">Phospholipid metabolism</keyword>
<dbReference type="InterPro" id="IPR000462">
    <property type="entry name" value="CDP-OH_P_trans"/>
</dbReference>
<evidence type="ECO:0000256" key="13">
    <source>
        <dbReference type="ARBA" id="ARBA00023136"/>
    </source>
</evidence>
<evidence type="ECO:0000256" key="15">
    <source>
        <dbReference type="ARBA" id="ARBA00023264"/>
    </source>
</evidence>
<dbReference type="GO" id="GO:0005794">
    <property type="term" value="C:Golgi apparatus"/>
    <property type="evidence" value="ECO:0007669"/>
    <property type="project" value="TreeGrafter"/>
</dbReference>
<evidence type="ECO:0000313" key="20">
    <source>
        <dbReference type="Proteomes" id="UP000324907"/>
    </source>
</evidence>
<dbReference type="EC" id="2.7.8.11" evidence="5 16"/>
<dbReference type="Gene3D" id="1.20.120.1760">
    <property type="match status" value="1"/>
</dbReference>
<reference evidence="19 20" key="1">
    <citation type="submission" date="2019-07" db="EMBL/GenBank/DDBJ databases">
        <title>Genomes of Cafeteria roenbergensis.</title>
        <authorList>
            <person name="Fischer M.G."/>
            <person name="Hackl T."/>
            <person name="Roman M."/>
        </authorList>
    </citation>
    <scope>NUCLEOTIDE SEQUENCE [LARGE SCALE GENOMIC DNA]</scope>
    <source>
        <strain evidence="19 20">RCC970-E3</strain>
    </source>
</reference>